<accession>A0A7L5AJ47</accession>
<dbReference type="PANTHER" id="PTHR35811">
    <property type="entry name" value="SLR1870 PROTEIN"/>
    <property type="match status" value="1"/>
</dbReference>
<proteinExistence type="predicted"/>
<dbReference type="AlphaFoldDB" id="A0A7L5AJ47"/>
<dbReference type="PANTHER" id="PTHR35811:SF1">
    <property type="entry name" value="HTH OST-TYPE DOMAIN-CONTAINING PROTEIN"/>
    <property type="match status" value="1"/>
</dbReference>
<feature type="domain" description="HTH OST-type" evidence="2">
    <location>
        <begin position="298"/>
        <end position="376"/>
    </location>
</feature>
<keyword evidence="4" id="KW-1185">Reference proteome</keyword>
<dbReference type="Proteomes" id="UP000464507">
    <property type="component" value="Chromosome"/>
</dbReference>
<dbReference type="Gene3D" id="3.40.50.1010">
    <property type="entry name" value="5'-nuclease"/>
    <property type="match status" value="1"/>
</dbReference>
<dbReference type="Pfam" id="PF12872">
    <property type="entry name" value="OST-HTH"/>
    <property type="match status" value="1"/>
</dbReference>
<feature type="compositionally biased region" description="Acidic residues" evidence="1">
    <location>
        <begin position="188"/>
        <end position="197"/>
    </location>
</feature>
<dbReference type="PROSITE" id="PS51644">
    <property type="entry name" value="HTH_OST"/>
    <property type="match status" value="1"/>
</dbReference>
<gene>
    <name evidence="3" type="ORF">BHD05_14160</name>
</gene>
<dbReference type="InterPro" id="IPR021139">
    <property type="entry name" value="NYN"/>
</dbReference>
<dbReference type="CDD" id="cd10146">
    <property type="entry name" value="LabA_like_C"/>
    <property type="match status" value="1"/>
</dbReference>
<dbReference type="RefSeq" id="WP_161887015.1">
    <property type="nucleotide sequence ID" value="NZ_CP017146.1"/>
</dbReference>
<dbReference type="EMBL" id="CP017146">
    <property type="protein sequence ID" value="QHO70623.1"/>
    <property type="molecule type" value="Genomic_DNA"/>
</dbReference>
<feature type="compositionally biased region" description="Low complexity" evidence="1">
    <location>
        <begin position="256"/>
        <end position="268"/>
    </location>
</feature>
<evidence type="ECO:0000313" key="3">
    <source>
        <dbReference type="EMBL" id="QHO70623.1"/>
    </source>
</evidence>
<dbReference type="InterPro" id="IPR025605">
    <property type="entry name" value="OST-HTH/LOTUS_dom"/>
</dbReference>
<reference evidence="3 4" key="1">
    <citation type="submission" date="2016-09" db="EMBL/GenBank/DDBJ databases">
        <title>Complete genome sequence of microbes from the polar regions.</title>
        <authorList>
            <person name="Liao L."/>
            <person name="Chen B."/>
        </authorList>
    </citation>
    <scope>NUCLEOTIDE SEQUENCE [LARGE SCALE GENOMIC DNA]</scope>
    <source>
        <strain evidence="3 4">ZS314</strain>
    </source>
</reference>
<dbReference type="Pfam" id="PF01936">
    <property type="entry name" value="NYN"/>
    <property type="match status" value="1"/>
</dbReference>
<dbReference type="OrthoDB" id="2379772at2"/>
<feature type="compositionally biased region" description="Low complexity" evidence="1">
    <location>
        <begin position="229"/>
        <end position="246"/>
    </location>
</feature>
<evidence type="ECO:0000256" key="1">
    <source>
        <dbReference type="SAM" id="MobiDB-lite"/>
    </source>
</evidence>
<evidence type="ECO:0000313" key="4">
    <source>
        <dbReference type="Proteomes" id="UP000464507"/>
    </source>
</evidence>
<feature type="compositionally biased region" description="Low complexity" evidence="1">
    <location>
        <begin position="207"/>
        <end position="220"/>
    </location>
</feature>
<dbReference type="GO" id="GO:0004540">
    <property type="term" value="F:RNA nuclease activity"/>
    <property type="evidence" value="ECO:0007669"/>
    <property type="project" value="InterPro"/>
</dbReference>
<name>A0A7L5AJ47_9MICO</name>
<dbReference type="Gene3D" id="3.30.420.610">
    <property type="entry name" value="LOTUS domain-like"/>
    <property type="match status" value="1"/>
</dbReference>
<dbReference type="KEGG" id="mant:BHD05_14160"/>
<dbReference type="CDD" id="cd11297">
    <property type="entry name" value="PIN_LabA-like_N_1"/>
    <property type="match status" value="1"/>
</dbReference>
<organism evidence="3 4">
    <name type="scientific">Marisediminicola antarctica</name>
    <dbReference type="NCBI Taxonomy" id="674079"/>
    <lineage>
        <taxon>Bacteria</taxon>
        <taxon>Bacillati</taxon>
        <taxon>Actinomycetota</taxon>
        <taxon>Actinomycetes</taxon>
        <taxon>Micrococcales</taxon>
        <taxon>Microbacteriaceae</taxon>
        <taxon>Marisediminicola</taxon>
    </lineage>
</organism>
<dbReference type="InterPro" id="IPR041966">
    <property type="entry name" value="LOTUS-like"/>
</dbReference>
<evidence type="ECO:0000259" key="2">
    <source>
        <dbReference type="PROSITE" id="PS51644"/>
    </source>
</evidence>
<feature type="region of interest" description="Disordered" evidence="1">
    <location>
        <begin position="188"/>
        <end position="301"/>
    </location>
</feature>
<protein>
    <recommendedName>
        <fullName evidence="2">HTH OST-type domain-containing protein</fullName>
    </recommendedName>
</protein>
<sequence>MAEASDPRVAVYIDFDNIVISRYDQVYGRGRFMADKARNGTDGEPTEAKAKEQALRAIVDVGAIIDYATSFGTVVISRAFADWSVPANSRYRRQLVDRAIDLTQLFPTAQYTKNGADIRLSVDVVEDMFRLPDITHVVIVAGDSDFIPLAQRCKRLGRHVVGIGVAGATSKQLAAACNEFAYYGELPGVEEEDDEERESPRERRSQRAPAAELAASAEPDASAERDASAEPAATAEAAADAASEPPQTSKRKAPASRRASSAGKKPAATEAVFSEPDGTTDAEREVAEEESAADSPDRGTDVTELLVRAMRLSHAKSDDEWLHSGGVKSQMQRMDPSFNEKALGFKSFSDFVKSRDSVVLVGKDDLAGRIKLRARARVKG</sequence>